<dbReference type="InterPro" id="IPR025510">
    <property type="entry name" value="DUF4397"/>
</dbReference>
<reference evidence="3 4" key="1">
    <citation type="submission" date="2019-03" db="EMBL/GenBank/DDBJ databases">
        <title>Genomic Encyclopedia of Type Strains, Phase IV (KMG-IV): sequencing the most valuable type-strain genomes for metagenomic binning, comparative biology and taxonomic classification.</title>
        <authorList>
            <person name="Goeker M."/>
        </authorList>
    </citation>
    <scope>NUCLEOTIDE SEQUENCE [LARGE SCALE GENOMIC DNA]</scope>
    <source>
        <strain evidence="3 4">DSM 15505</strain>
    </source>
</reference>
<name>A0A4R7JZY1_9GAMM</name>
<feature type="domain" description="DUF4397" evidence="2">
    <location>
        <begin position="39"/>
        <end position="133"/>
    </location>
</feature>
<sequence>MGARFTLTLVVVMAAGLGGCFESQRDETFEDTVVLDDVDVRVLNAMADAPELTLDVDDEARAEALGYAETGDFTLPANHYRFRVRGDTGHETLATLLDGAQDNLEEDKRYDLILTGHLNNDSQQVVLFGEDDETFEGETQEERDAENEENDPETDDSPLEQVRLRAAHLIQGADPVDLYLDDEPGQALDGDREPDATLGFASRSEPLLVEKGVYRLRLTEAGNQQNVIYDSGSRLDFEMDQDLLLAAVPNTGIDNADHPVSLVVLDELETRVFPHNDQQGGIQFVHAAEGLEDPVDVLVDETVLADEVVFPDVEPGSGPLGYELSSANDYEVEVIDSATAEDDDPPPPVANKNVRVNRGRGLSAVLVESEEDPASEEIIVLNNDDRPVVTNARVRVVHAAGGIRDKNVDIYVLPPDQSLSEDGTVQEPWVSGLGYLGRSGYRPVPENTDYKLVVTASGDSEDRLLEESPISLENGGNYRLIISGDDGTSDPVHLIRLGGVR</sequence>
<accession>A0A4R7JZY1</accession>
<evidence type="ECO:0000313" key="3">
    <source>
        <dbReference type="EMBL" id="TDT43133.1"/>
    </source>
</evidence>
<dbReference type="PROSITE" id="PS51257">
    <property type="entry name" value="PROKAR_LIPOPROTEIN"/>
    <property type="match status" value="1"/>
</dbReference>
<comment type="caution">
    <text evidence="3">The sequence shown here is derived from an EMBL/GenBank/DDBJ whole genome shotgun (WGS) entry which is preliminary data.</text>
</comment>
<dbReference type="Pfam" id="PF14344">
    <property type="entry name" value="DUF4397"/>
    <property type="match status" value="2"/>
</dbReference>
<proteinExistence type="predicted"/>
<evidence type="ECO:0000313" key="4">
    <source>
        <dbReference type="Proteomes" id="UP000295830"/>
    </source>
</evidence>
<dbReference type="EMBL" id="SOAX01000002">
    <property type="protein sequence ID" value="TDT43133.1"/>
    <property type="molecule type" value="Genomic_DNA"/>
</dbReference>
<keyword evidence="4" id="KW-1185">Reference proteome</keyword>
<gene>
    <name evidence="3" type="ORF">DES49_0943</name>
</gene>
<dbReference type="Proteomes" id="UP000295830">
    <property type="component" value="Unassembled WGS sequence"/>
</dbReference>
<dbReference type="RefSeq" id="WP_166645988.1">
    <property type="nucleotide sequence ID" value="NZ_SOAX01000002.1"/>
</dbReference>
<organism evidence="3 4">
    <name type="scientific">Halospina denitrificans</name>
    <dbReference type="NCBI Taxonomy" id="332522"/>
    <lineage>
        <taxon>Bacteria</taxon>
        <taxon>Pseudomonadati</taxon>
        <taxon>Pseudomonadota</taxon>
        <taxon>Gammaproteobacteria</taxon>
        <taxon>Halospina</taxon>
    </lineage>
</organism>
<evidence type="ECO:0000256" key="1">
    <source>
        <dbReference type="SAM" id="MobiDB-lite"/>
    </source>
</evidence>
<feature type="domain" description="DUF4397" evidence="2">
    <location>
        <begin position="282"/>
        <end position="410"/>
    </location>
</feature>
<dbReference type="AlphaFoldDB" id="A0A4R7JZY1"/>
<evidence type="ECO:0000259" key="2">
    <source>
        <dbReference type="Pfam" id="PF14344"/>
    </source>
</evidence>
<feature type="region of interest" description="Disordered" evidence="1">
    <location>
        <begin position="135"/>
        <end position="157"/>
    </location>
</feature>
<protein>
    <submittedName>
        <fullName evidence="3">Uncharacterized protein DUF4397</fullName>
    </submittedName>
</protein>